<dbReference type="Proteomes" id="UP000245981">
    <property type="component" value="Unassembled WGS sequence"/>
</dbReference>
<dbReference type="GO" id="GO:0016747">
    <property type="term" value="F:acyltransferase activity, transferring groups other than amino-acyl groups"/>
    <property type="evidence" value="ECO:0007669"/>
    <property type="project" value="InterPro"/>
</dbReference>
<dbReference type="PANTHER" id="PTHR23028:SF131">
    <property type="entry name" value="BLR2367 PROTEIN"/>
    <property type="match status" value="1"/>
</dbReference>
<organism evidence="3 4">
    <name type="scientific">Pantoea allii</name>
    <dbReference type="NCBI Taxonomy" id="574096"/>
    <lineage>
        <taxon>Bacteria</taxon>
        <taxon>Pseudomonadati</taxon>
        <taxon>Pseudomonadota</taxon>
        <taxon>Gammaproteobacteria</taxon>
        <taxon>Enterobacterales</taxon>
        <taxon>Erwiniaceae</taxon>
        <taxon>Pantoea</taxon>
    </lineage>
</organism>
<feature type="transmembrane region" description="Helical" evidence="1">
    <location>
        <begin position="236"/>
        <end position="257"/>
    </location>
</feature>
<dbReference type="PROSITE" id="PS00380">
    <property type="entry name" value="RHODANESE_1"/>
    <property type="match status" value="1"/>
</dbReference>
<dbReference type="EMBL" id="QGHF01000010">
    <property type="protein sequence ID" value="PWK94596.1"/>
    <property type="molecule type" value="Genomic_DNA"/>
</dbReference>
<dbReference type="InterPro" id="IPR001307">
    <property type="entry name" value="Thiosulphate_STrfase_CS"/>
</dbReference>
<dbReference type="STRING" id="574096.HA38_12130"/>
<sequence>MNYFRLNIAWYFMRILTIQYLRGLAALLVVIAHNSAFLGEYWVNHIPGALGVDVFFIVSGFIMTFITRQVPEGAGTFLIKRFFRIWPPLFLVWLASIVFVYPERTIGQMSCVLYFCLQDYSSQGPTFGFSPLGPPWTLSYEVMFYAVFALSMRLSYRYRSCLCSLIFMTAMVGFQLFYNGSFSFSSQVSPEMVVSHWWQGWVKIASNTVVFEFIAGMFLAELMVNDKISDSRVIRAVAWGALASAFAFVILTGPQVFGMSGGFWPALVIMASVIALSCHTETVNIRALSFLGDISYSLYLVHYPVMLCIKKAIPSSAMQNSNPAVFILSVVVSTGMASVMFRLVEIPSVQLGKKITRSILLKRAPEGSQS</sequence>
<feature type="transmembrane region" description="Helical" evidence="1">
    <location>
        <begin position="325"/>
        <end position="344"/>
    </location>
</feature>
<feature type="domain" description="Acyltransferase 3" evidence="2">
    <location>
        <begin position="18"/>
        <end position="338"/>
    </location>
</feature>
<dbReference type="Pfam" id="PF01757">
    <property type="entry name" value="Acyl_transf_3"/>
    <property type="match status" value="1"/>
</dbReference>
<evidence type="ECO:0000259" key="2">
    <source>
        <dbReference type="Pfam" id="PF01757"/>
    </source>
</evidence>
<evidence type="ECO:0000313" key="3">
    <source>
        <dbReference type="EMBL" id="PWK94596.1"/>
    </source>
</evidence>
<proteinExistence type="predicted"/>
<dbReference type="GO" id="GO:0016020">
    <property type="term" value="C:membrane"/>
    <property type="evidence" value="ECO:0007669"/>
    <property type="project" value="TreeGrafter"/>
</dbReference>
<feature type="transmembrane region" description="Helical" evidence="1">
    <location>
        <begin position="49"/>
        <end position="70"/>
    </location>
</feature>
<feature type="transmembrane region" description="Helical" evidence="1">
    <location>
        <begin position="20"/>
        <end position="43"/>
    </location>
</feature>
<dbReference type="AlphaFoldDB" id="A0A2V2B5H0"/>
<dbReference type="InterPro" id="IPR002656">
    <property type="entry name" value="Acyl_transf_3_dom"/>
</dbReference>
<accession>A0A2V2B5H0</accession>
<keyword evidence="1" id="KW-0812">Transmembrane</keyword>
<feature type="transmembrane region" description="Helical" evidence="1">
    <location>
        <begin position="263"/>
        <end position="280"/>
    </location>
</feature>
<feature type="transmembrane region" description="Helical" evidence="1">
    <location>
        <begin position="198"/>
        <end position="224"/>
    </location>
</feature>
<gene>
    <name evidence="3" type="ORF">C7431_11092</name>
</gene>
<evidence type="ECO:0000256" key="1">
    <source>
        <dbReference type="SAM" id="Phobius"/>
    </source>
</evidence>
<reference evidence="3 4" key="1">
    <citation type="submission" date="2018-05" db="EMBL/GenBank/DDBJ databases">
        <title>Genomic Encyclopedia of Type Strains, Phase IV (KMG-V): Genome sequencing to study the core and pangenomes of soil and plant-associated prokaryotes.</title>
        <authorList>
            <person name="Whitman W."/>
        </authorList>
    </citation>
    <scope>NUCLEOTIDE SEQUENCE [LARGE SCALE GENOMIC DNA]</scope>
    <source>
        <strain evidence="3 4">PNA 200-10</strain>
    </source>
</reference>
<comment type="caution">
    <text evidence="3">The sequence shown here is derived from an EMBL/GenBank/DDBJ whole genome shotgun (WGS) entry which is preliminary data.</text>
</comment>
<feature type="transmembrane region" description="Helical" evidence="1">
    <location>
        <begin position="161"/>
        <end position="178"/>
    </location>
</feature>
<dbReference type="GO" id="GO:0000271">
    <property type="term" value="P:polysaccharide biosynthetic process"/>
    <property type="evidence" value="ECO:0007669"/>
    <property type="project" value="TreeGrafter"/>
</dbReference>
<keyword evidence="1" id="KW-0472">Membrane</keyword>
<dbReference type="PANTHER" id="PTHR23028">
    <property type="entry name" value="ACETYLTRANSFERASE"/>
    <property type="match status" value="1"/>
</dbReference>
<dbReference type="GO" id="GO:0004792">
    <property type="term" value="F:thiosulfate-cyanide sulfurtransferase activity"/>
    <property type="evidence" value="ECO:0007669"/>
    <property type="project" value="InterPro"/>
</dbReference>
<keyword evidence="1" id="KW-1133">Transmembrane helix</keyword>
<protein>
    <submittedName>
        <fullName evidence="3">Peptidoglycan/LPS O-acetylase OafA/YrhL</fullName>
    </submittedName>
</protein>
<feature type="transmembrane region" description="Helical" evidence="1">
    <location>
        <begin position="287"/>
        <end position="305"/>
    </location>
</feature>
<name>A0A2V2B5H0_9GAMM</name>
<evidence type="ECO:0000313" key="4">
    <source>
        <dbReference type="Proteomes" id="UP000245981"/>
    </source>
</evidence>
<dbReference type="InterPro" id="IPR050879">
    <property type="entry name" value="Acyltransferase_3"/>
</dbReference>
<feature type="transmembrane region" description="Helical" evidence="1">
    <location>
        <begin position="82"/>
        <end position="101"/>
    </location>
</feature>